<protein>
    <recommendedName>
        <fullName evidence="4">EpsG family protein</fullName>
    </recommendedName>
</protein>
<keyword evidence="1" id="KW-1133">Transmembrane helix</keyword>
<name>A0A3L9MBW9_9FLAO</name>
<sequence length="399" mass="46655">MSKSLDKSVGLFSFLALPMLALILAIKNYRMPWSKNVVWAFMAFYAYHFSPPNEGADIKHYIEKFINYSFIDFSIQDFIISQYSEGSTTLDILEPLTSYLLSRITDNYHFLLLIYGVIYGYFFSRNIYYFIDSTKENLSSKSLAVLTLLIIVIGIWNINGFRFWCAAQIFIYACFNLIIYKKIKGYLFLILACLMHLGLLIPSLILLLFKLFKLPVHIVFGVFLVTFFLAELDMEVVRTSINNFAPDFVKNKLNAYTSEAYVEVVSEKLESYSVFYQLSKFIRIGLVVFFSSFLLINKKLFQKDKFYQLFVFFLTFGSFANILSQMPSGGRYLVITDFILFGITFYFIQNYKNARLSKYINYTIPIILVYGFYNFRVIGIHTFNIHHFINNPIISLFIY</sequence>
<feature type="transmembrane region" description="Helical" evidence="1">
    <location>
        <begin position="330"/>
        <end position="348"/>
    </location>
</feature>
<evidence type="ECO:0008006" key="4">
    <source>
        <dbReference type="Google" id="ProtNLM"/>
    </source>
</evidence>
<feature type="transmembrane region" description="Helical" evidence="1">
    <location>
        <begin position="214"/>
        <end position="232"/>
    </location>
</feature>
<organism evidence="2 3">
    <name type="scientific">Faecalibacter macacae</name>
    <dbReference type="NCBI Taxonomy" id="1859289"/>
    <lineage>
        <taxon>Bacteria</taxon>
        <taxon>Pseudomonadati</taxon>
        <taxon>Bacteroidota</taxon>
        <taxon>Flavobacteriia</taxon>
        <taxon>Flavobacteriales</taxon>
        <taxon>Weeksellaceae</taxon>
        <taxon>Faecalibacter</taxon>
    </lineage>
</organism>
<dbReference type="EMBL" id="RDOJ01000007">
    <property type="protein sequence ID" value="RLZ10550.1"/>
    <property type="molecule type" value="Genomic_DNA"/>
</dbReference>
<feature type="transmembrane region" description="Helical" evidence="1">
    <location>
        <begin position="186"/>
        <end position="208"/>
    </location>
</feature>
<feature type="transmembrane region" description="Helical" evidence="1">
    <location>
        <begin position="281"/>
        <end position="300"/>
    </location>
</feature>
<keyword evidence="1" id="KW-0472">Membrane</keyword>
<evidence type="ECO:0000313" key="2">
    <source>
        <dbReference type="EMBL" id="RLZ10550.1"/>
    </source>
</evidence>
<accession>A0A3L9MBW9</accession>
<dbReference type="OrthoDB" id="784431at2"/>
<keyword evidence="3" id="KW-1185">Reference proteome</keyword>
<dbReference type="RefSeq" id="WP_121934496.1">
    <property type="nucleotide sequence ID" value="NZ_RDOJ01000007.1"/>
</dbReference>
<feature type="transmembrane region" description="Helical" evidence="1">
    <location>
        <begin position="108"/>
        <end position="131"/>
    </location>
</feature>
<feature type="transmembrane region" description="Helical" evidence="1">
    <location>
        <begin position="306"/>
        <end position="323"/>
    </location>
</feature>
<dbReference type="Proteomes" id="UP000275348">
    <property type="component" value="Unassembled WGS sequence"/>
</dbReference>
<keyword evidence="1" id="KW-0812">Transmembrane</keyword>
<feature type="transmembrane region" description="Helical" evidence="1">
    <location>
        <begin position="138"/>
        <end position="155"/>
    </location>
</feature>
<proteinExistence type="predicted"/>
<reference evidence="2 3" key="1">
    <citation type="submission" date="2018-10" db="EMBL/GenBank/DDBJ databases">
        <authorList>
            <person name="Chen X."/>
        </authorList>
    </citation>
    <scope>NUCLEOTIDE SEQUENCE [LARGE SCALE GENOMIC DNA]</scope>
    <source>
        <strain evidence="2 3">YIM 102668</strain>
    </source>
</reference>
<gene>
    <name evidence="2" type="ORF">EAH69_07100</name>
</gene>
<feature type="transmembrane region" description="Helical" evidence="1">
    <location>
        <begin position="360"/>
        <end position="378"/>
    </location>
</feature>
<evidence type="ECO:0000256" key="1">
    <source>
        <dbReference type="SAM" id="Phobius"/>
    </source>
</evidence>
<comment type="caution">
    <text evidence="2">The sequence shown here is derived from an EMBL/GenBank/DDBJ whole genome shotgun (WGS) entry which is preliminary data.</text>
</comment>
<dbReference type="AlphaFoldDB" id="A0A3L9MBW9"/>
<evidence type="ECO:0000313" key="3">
    <source>
        <dbReference type="Proteomes" id="UP000275348"/>
    </source>
</evidence>